<evidence type="ECO:0000313" key="10">
    <source>
        <dbReference type="Proteomes" id="UP000236305"/>
    </source>
</evidence>
<comment type="caution">
    <text evidence="9">The sequence shown here is derived from an EMBL/GenBank/DDBJ whole genome shotgun (WGS) entry which is preliminary data.</text>
</comment>
<comment type="subcellular location">
    <subcellularLocation>
        <location evidence="1">Membrane</location>
        <topology evidence="1">Multi-pass membrane protein</topology>
    </subcellularLocation>
</comment>
<evidence type="ECO:0000256" key="4">
    <source>
        <dbReference type="ARBA" id="ARBA00023136"/>
    </source>
</evidence>
<feature type="transmembrane region" description="Helical" evidence="7">
    <location>
        <begin position="215"/>
        <end position="233"/>
    </location>
</feature>
<dbReference type="AlphaFoldDB" id="A0AA44WS76"/>
<comment type="similarity">
    <text evidence="5">Belongs to the SAT4 family.</text>
</comment>
<accession>A0AA44WS76</accession>
<keyword evidence="2 7" id="KW-0812">Transmembrane</keyword>
<proteinExistence type="inferred from homology"/>
<name>A0AA44WS76_VERDA</name>
<evidence type="ECO:0000256" key="6">
    <source>
        <dbReference type="SAM" id="MobiDB-lite"/>
    </source>
</evidence>
<feature type="transmembrane region" description="Helical" evidence="7">
    <location>
        <begin position="50"/>
        <end position="75"/>
    </location>
</feature>
<gene>
    <name evidence="9" type="ORF">BJF96_g389</name>
</gene>
<evidence type="ECO:0000313" key="9">
    <source>
        <dbReference type="EMBL" id="PNH36518.1"/>
    </source>
</evidence>
<feature type="compositionally biased region" description="Polar residues" evidence="6">
    <location>
        <begin position="427"/>
        <end position="436"/>
    </location>
</feature>
<feature type="region of interest" description="Disordered" evidence="6">
    <location>
        <begin position="297"/>
        <end position="322"/>
    </location>
</feature>
<dbReference type="InterPro" id="IPR052337">
    <property type="entry name" value="SAT4-like"/>
</dbReference>
<protein>
    <recommendedName>
        <fullName evidence="8">Rhodopsin domain-containing protein</fullName>
    </recommendedName>
</protein>
<evidence type="ECO:0000256" key="5">
    <source>
        <dbReference type="ARBA" id="ARBA00038359"/>
    </source>
</evidence>
<organism evidence="9 10">
    <name type="scientific">Verticillium dahliae</name>
    <name type="common">Verticillium wilt</name>
    <dbReference type="NCBI Taxonomy" id="27337"/>
    <lineage>
        <taxon>Eukaryota</taxon>
        <taxon>Fungi</taxon>
        <taxon>Dikarya</taxon>
        <taxon>Ascomycota</taxon>
        <taxon>Pezizomycotina</taxon>
        <taxon>Sordariomycetes</taxon>
        <taxon>Hypocreomycetidae</taxon>
        <taxon>Glomerellales</taxon>
        <taxon>Plectosphaerellaceae</taxon>
        <taxon>Verticillium</taxon>
    </lineage>
</organism>
<evidence type="ECO:0000256" key="1">
    <source>
        <dbReference type="ARBA" id="ARBA00004141"/>
    </source>
</evidence>
<feature type="transmembrane region" description="Helical" evidence="7">
    <location>
        <begin position="131"/>
        <end position="151"/>
    </location>
</feature>
<dbReference type="Proteomes" id="UP000236305">
    <property type="component" value="Unassembled WGS sequence"/>
</dbReference>
<dbReference type="PANTHER" id="PTHR33048">
    <property type="entry name" value="PTH11-LIKE INTEGRAL MEMBRANE PROTEIN (AFU_ORTHOLOGUE AFUA_5G11245)"/>
    <property type="match status" value="1"/>
</dbReference>
<sequence length="436" mass="48029">MAVAGELPANLDRSHELFYVQLVFLLVAGISVLIRIYVKTFLVRHNALDDYLIYAAFAGYVAYATIAMDGAINGATGKHYALRYTMDQAARSLRGWYLCMVLYAPITLTIRASVCVLLLRLATSRAHRWIIWANLAVIAAISAAFFFILAFQCSPPSHFWTQVYGTDGHCYSKLIVTYATTVHSCVSCLSDWCLGLLPVALLWNVKINRRTKATIAVLLSLGMIAGVVLLVRIPYVTRLPPGLEFLYRSIDVAIWSVMEPALGITAACVATFRPLFKNWGFGWSSYGNNNNYNHRRKSGYPSASGGRLQLPSSNPSRRDPYGRHESLVLSRRSTAAAAAEATAGGRDGDGDVGRLESQRELTISKTVRIEVETVPRISYDDDDASDVKRTFYRRSSDGEDGVSMGRVSLQGSPRRDGWGVSVPESAYTATASRSRP</sequence>
<dbReference type="EMBL" id="MPSH01000001">
    <property type="protein sequence ID" value="PNH36518.1"/>
    <property type="molecule type" value="Genomic_DNA"/>
</dbReference>
<evidence type="ECO:0000256" key="2">
    <source>
        <dbReference type="ARBA" id="ARBA00022692"/>
    </source>
</evidence>
<dbReference type="PANTHER" id="PTHR33048:SF96">
    <property type="entry name" value="INTEGRAL MEMBRANE PROTEIN"/>
    <property type="match status" value="1"/>
</dbReference>
<feature type="transmembrane region" description="Helical" evidence="7">
    <location>
        <begin position="17"/>
        <end position="38"/>
    </location>
</feature>
<keyword evidence="3 7" id="KW-1133">Transmembrane helix</keyword>
<feature type="transmembrane region" description="Helical" evidence="7">
    <location>
        <begin position="181"/>
        <end position="203"/>
    </location>
</feature>
<evidence type="ECO:0000259" key="8">
    <source>
        <dbReference type="Pfam" id="PF20684"/>
    </source>
</evidence>
<evidence type="ECO:0000256" key="3">
    <source>
        <dbReference type="ARBA" id="ARBA00022989"/>
    </source>
</evidence>
<reference evidence="9 10" key="1">
    <citation type="submission" date="2017-12" db="EMBL/GenBank/DDBJ databases">
        <title>Comparative genomics yields insights into virulence evolution of Verticillium dahliae.</title>
        <authorList>
            <person name="Fan R."/>
            <person name="Armitage A.D."/>
            <person name="Cascant-Lopez E."/>
            <person name="Sobczyk M."/>
            <person name="Cockerton H.M."/>
            <person name="Harrison R.J."/>
        </authorList>
    </citation>
    <scope>NUCLEOTIDE SEQUENCE [LARGE SCALE GENOMIC DNA]</scope>
    <source>
        <strain evidence="9 10">12008</strain>
    </source>
</reference>
<feature type="domain" description="Rhodopsin" evidence="8">
    <location>
        <begin position="34"/>
        <end position="277"/>
    </location>
</feature>
<feature type="transmembrane region" description="Helical" evidence="7">
    <location>
        <begin position="95"/>
        <end position="119"/>
    </location>
</feature>
<dbReference type="Pfam" id="PF20684">
    <property type="entry name" value="Fung_rhodopsin"/>
    <property type="match status" value="1"/>
</dbReference>
<dbReference type="InterPro" id="IPR049326">
    <property type="entry name" value="Rhodopsin_dom_fungi"/>
</dbReference>
<feature type="region of interest" description="Disordered" evidence="6">
    <location>
        <begin position="395"/>
        <end position="436"/>
    </location>
</feature>
<keyword evidence="4 7" id="KW-0472">Membrane</keyword>
<dbReference type="GO" id="GO:0016020">
    <property type="term" value="C:membrane"/>
    <property type="evidence" value="ECO:0007669"/>
    <property type="project" value="UniProtKB-SubCell"/>
</dbReference>
<evidence type="ECO:0000256" key="7">
    <source>
        <dbReference type="SAM" id="Phobius"/>
    </source>
</evidence>